<evidence type="ECO:0000313" key="5">
    <source>
        <dbReference type="EMBL" id="CUX51015.1"/>
    </source>
</evidence>
<dbReference type="InterPro" id="IPR036388">
    <property type="entry name" value="WH-like_DNA-bd_sf"/>
</dbReference>
<dbReference type="Pfam" id="PF00392">
    <property type="entry name" value="GntR"/>
    <property type="match status" value="1"/>
</dbReference>
<dbReference type="InterPro" id="IPR036390">
    <property type="entry name" value="WH_DNA-bd_sf"/>
</dbReference>
<sequence length="277" mass="30902">MRLTSAKISHQMNQYKIGSSKWCGVAAGPNDNSNYALARLREYIQANHLVRDGRLPTERAFAETFNVGRRSIRRALEVLEAEGLIWRRQGAGTFVGEKPDDWSAQVTELVAGTDFMEIMEVRLRIEPQLAQLAAMRAKPAEVERMRALVEKTGQSTDADAKELWDGSLHRQIAQSAGNKLFLSIFDVINRVRQDDAWQSIRELARRSGTNVRASFEQHMAIVDAIADRDPARAGEAMRQHLLMHQERLIRATSLGFLEEGSGEGNTAGADNSLTEAS</sequence>
<evidence type="ECO:0000259" key="4">
    <source>
        <dbReference type="PROSITE" id="PS50949"/>
    </source>
</evidence>
<reference evidence="5 6" key="1">
    <citation type="submission" date="2016-01" db="EMBL/GenBank/DDBJ databases">
        <authorList>
            <person name="Oliw E.H."/>
        </authorList>
    </citation>
    <scope>NUCLEOTIDE SEQUENCE [LARGE SCALE GENOMIC DNA]</scope>
    <source>
        <strain evidence="5 6">Kerr 14</strain>
    </source>
</reference>
<name>A0A1S7RF04_AGRTU</name>
<dbReference type="PROSITE" id="PS50949">
    <property type="entry name" value="HTH_GNTR"/>
    <property type="match status" value="1"/>
</dbReference>
<evidence type="ECO:0000256" key="2">
    <source>
        <dbReference type="ARBA" id="ARBA00023125"/>
    </source>
</evidence>
<organism evidence="5 6">
    <name type="scientific">Agrobacterium tumefaciens str. Kerr 14</name>
    <dbReference type="NCBI Taxonomy" id="1183424"/>
    <lineage>
        <taxon>Bacteria</taxon>
        <taxon>Pseudomonadati</taxon>
        <taxon>Pseudomonadota</taxon>
        <taxon>Alphaproteobacteria</taxon>
        <taxon>Hyphomicrobiales</taxon>
        <taxon>Rhizobiaceae</taxon>
        <taxon>Rhizobium/Agrobacterium group</taxon>
        <taxon>Agrobacterium</taxon>
        <taxon>Agrobacterium tumefaciens complex</taxon>
    </lineage>
</organism>
<dbReference type="Proteomes" id="UP000191897">
    <property type="component" value="Unassembled WGS sequence"/>
</dbReference>
<dbReference type="EMBL" id="FBWC01000023">
    <property type="protein sequence ID" value="CUX51015.1"/>
    <property type="molecule type" value="Genomic_DNA"/>
</dbReference>
<evidence type="ECO:0000256" key="3">
    <source>
        <dbReference type="ARBA" id="ARBA00023163"/>
    </source>
</evidence>
<dbReference type="PANTHER" id="PTHR43537:SF5">
    <property type="entry name" value="UXU OPERON TRANSCRIPTIONAL REGULATOR"/>
    <property type="match status" value="1"/>
</dbReference>
<keyword evidence="2" id="KW-0238">DNA-binding</keyword>
<keyword evidence="3" id="KW-0804">Transcription</keyword>
<dbReference type="SMART" id="SM00345">
    <property type="entry name" value="HTH_GNTR"/>
    <property type="match status" value="1"/>
</dbReference>
<proteinExistence type="predicted"/>
<dbReference type="InterPro" id="IPR000524">
    <property type="entry name" value="Tscrpt_reg_HTH_GntR"/>
</dbReference>
<gene>
    <name evidence="5" type="ORF">AGR4C_Lc130122</name>
</gene>
<dbReference type="PANTHER" id="PTHR43537">
    <property type="entry name" value="TRANSCRIPTIONAL REGULATOR, GNTR FAMILY"/>
    <property type="match status" value="1"/>
</dbReference>
<dbReference type="SMART" id="SM00895">
    <property type="entry name" value="FCD"/>
    <property type="match status" value="1"/>
</dbReference>
<dbReference type="Gene3D" id="1.20.120.530">
    <property type="entry name" value="GntR ligand-binding domain-like"/>
    <property type="match status" value="1"/>
</dbReference>
<keyword evidence="1" id="KW-0805">Transcription regulation</keyword>
<accession>A0A1S7RF04</accession>
<dbReference type="Gene3D" id="1.10.10.10">
    <property type="entry name" value="Winged helix-like DNA-binding domain superfamily/Winged helix DNA-binding domain"/>
    <property type="match status" value="1"/>
</dbReference>
<evidence type="ECO:0000256" key="1">
    <source>
        <dbReference type="ARBA" id="ARBA00023015"/>
    </source>
</evidence>
<dbReference type="InterPro" id="IPR008920">
    <property type="entry name" value="TF_FadR/GntR_C"/>
</dbReference>
<dbReference type="SUPFAM" id="SSF46785">
    <property type="entry name" value="Winged helix' DNA-binding domain"/>
    <property type="match status" value="1"/>
</dbReference>
<dbReference type="GO" id="GO:0003700">
    <property type="term" value="F:DNA-binding transcription factor activity"/>
    <property type="evidence" value="ECO:0007669"/>
    <property type="project" value="InterPro"/>
</dbReference>
<dbReference type="CDD" id="cd07377">
    <property type="entry name" value="WHTH_GntR"/>
    <property type="match status" value="1"/>
</dbReference>
<dbReference type="Pfam" id="PF07729">
    <property type="entry name" value="FCD"/>
    <property type="match status" value="1"/>
</dbReference>
<dbReference type="InterPro" id="IPR011711">
    <property type="entry name" value="GntR_C"/>
</dbReference>
<dbReference type="SUPFAM" id="SSF48008">
    <property type="entry name" value="GntR ligand-binding domain-like"/>
    <property type="match status" value="1"/>
</dbReference>
<protein>
    <submittedName>
        <fullName evidence="5">GntR family transcriptional regulator</fullName>
    </submittedName>
</protein>
<dbReference type="AlphaFoldDB" id="A0A1S7RF04"/>
<dbReference type="PRINTS" id="PR00035">
    <property type="entry name" value="HTHGNTR"/>
</dbReference>
<evidence type="ECO:0000313" key="6">
    <source>
        <dbReference type="Proteomes" id="UP000191897"/>
    </source>
</evidence>
<dbReference type="GO" id="GO:0003677">
    <property type="term" value="F:DNA binding"/>
    <property type="evidence" value="ECO:0007669"/>
    <property type="project" value="UniProtKB-KW"/>
</dbReference>
<feature type="domain" description="HTH gntR-type" evidence="4">
    <location>
        <begin position="30"/>
        <end position="98"/>
    </location>
</feature>